<protein>
    <submittedName>
        <fullName evidence="1">Uncharacterized protein</fullName>
    </submittedName>
</protein>
<keyword evidence="2" id="KW-1185">Reference proteome</keyword>
<gene>
    <name evidence="1" type="ORF">AWC02_00810</name>
</gene>
<proteinExistence type="predicted"/>
<sequence length="336" mass="36819">MTDIGLELLDHLYDQLMIDEQWSVRRERGFTWWGYRLAQHVEVSPPIRSHDLDVHIVRIWTDVAREVDTSTDAARLLGPLNMQATMSALVFDPDNATISECCTAVVHRENIAWLWKILMTAAVLQNATAHSHAHSIARGCNGEPAASNHPVSGERPELDDMLNVPEQVIIPLGSEPSRFTGPLAEGLGKCAVEMGWFGSADETGITCEVPYTANSPAFLQDPESPGTNHLTALVRIFTDQPHPRFGNGALTLMQLPVATDEGQAAELANHLNTVESRGDLSAPLLGAWCADQSRDGGRGLAFCSFLPNALARPGLLENQLMYQAARAQFALRQLRK</sequence>
<accession>A0A1X1TB05</accession>
<dbReference type="RefSeq" id="WP_085129793.1">
    <property type="nucleotide sequence ID" value="NZ_LQOT01000067.1"/>
</dbReference>
<dbReference type="AlphaFoldDB" id="A0A1X1TB05"/>
<organism evidence="1 2">
    <name type="scientific">Mycolicibacter engbaekii</name>
    <dbReference type="NCBI Taxonomy" id="188915"/>
    <lineage>
        <taxon>Bacteria</taxon>
        <taxon>Bacillati</taxon>
        <taxon>Actinomycetota</taxon>
        <taxon>Actinomycetes</taxon>
        <taxon>Mycobacteriales</taxon>
        <taxon>Mycobacteriaceae</taxon>
        <taxon>Mycolicibacter</taxon>
    </lineage>
</organism>
<evidence type="ECO:0000313" key="2">
    <source>
        <dbReference type="Proteomes" id="UP000193465"/>
    </source>
</evidence>
<dbReference type="EMBL" id="LQOT01000067">
    <property type="protein sequence ID" value="ORV41706.1"/>
    <property type="molecule type" value="Genomic_DNA"/>
</dbReference>
<dbReference type="Proteomes" id="UP000193465">
    <property type="component" value="Unassembled WGS sequence"/>
</dbReference>
<evidence type="ECO:0000313" key="1">
    <source>
        <dbReference type="EMBL" id="ORV41706.1"/>
    </source>
</evidence>
<reference evidence="1 2" key="1">
    <citation type="submission" date="2016-01" db="EMBL/GenBank/DDBJ databases">
        <title>The new phylogeny of the genus Mycobacterium.</title>
        <authorList>
            <person name="Tarcisio F."/>
            <person name="Conor M."/>
            <person name="Antonella G."/>
            <person name="Elisabetta G."/>
            <person name="Giulia F.S."/>
            <person name="Sara T."/>
            <person name="Anna F."/>
            <person name="Clotilde B."/>
            <person name="Roberto B."/>
            <person name="Veronica D.S."/>
            <person name="Fabio R."/>
            <person name="Monica P."/>
            <person name="Olivier J."/>
            <person name="Enrico T."/>
            <person name="Nicola S."/>
        </authorList>
    </citation>
    <scope>NUCLEOTIDE SEQUENCE [LARGE SCALE GENOMIC DNA]</scope>
    <source>
        <strain evidence="1 2">ATCC 27353</strain>
    </source>
</reference>
<comment type="caution">
    <text evidence="1">The sequence shown here is derived from an EMBL/GenBank/DDBJ whole genome shotgun (WGS) entry which is preliminary data.</text>
</comment>
<name>A0A1X1TB05_9MYCO</name>